<dbReference type="Proteomes" id="UP000885283">
    <property type="component" value="Unassembled WGS sequence"/>
</dbReference>
<evidence type="ECO:0000313" key="7">
    <source>
        <dbReference type="EMBL" id="MMS79304.1"/>
    </source>
</evidence>
<reference evidence="7" key="3">
    <citation type="submission" date="2018-10" db="EMBL/GenBank/DDBJ databases">
        <authorList>
            <consortium name="PulseNet: The National Subtyping Network for Foodborne Disease Surveillance"/>
            <person name="Tarr C.L."/>
            <person name="Trees E."/>
            <person name="Katz L.S."/>
            <person name="Carleton-Romer H.A."/>
            <person name="Stroika S."/>
            <person name="Kucerova Z."/>
            <person name="Roache K.F."/>
            <person name="Sabol A.L."/>
            <person name="Besser J."/>
            <person name="Gerner-Smidt P."/>
        </authorList>
    </citation>
    <scope>NUCLEOTIDE SEQUENCE [LARGE SCALE GENOMIC DNA]</scope>
    <source>
        <strain evidence="6">PNUSAS038541</strain>
        <strain evidence="7">PNUSAS052121</strain>
        <strain evidence="3">PNUSAS058450</strain>
    </source>
</reference>
<dbReference type="Proteomes" id="UP000885336">
    <property type="component" value="Unassembled WGS sequence"/>
</dbReference>
<dbReference type="Proteomes" id="UP000839530">
    <property type="component" value="Unassembled WGS sequence"/>
</dbReference>
<dbReference type="InterPro" id="IPR006530">
    <property type="entry name" value="YD"/>
</dbReference>
<gene>
    <name evidence="5" type="ORF">A7E06_15135</name>
    <name evidence="1" type="ORF">CHC34_12530</name>
    <name evidence="7" type="ORF">D9O31_23065</name>
    <name evidence="6" type="ORF">EAK82_14420</name>
    <name evidence="3" type="ORF">EE393_23690</name>
    <name evidence="8" type="ORF">FJR63_23490</name>
    <name evidence="4" type="ORF">KO51_14235</name>
    <name evidence="2" type="ORF">NL99_27550</name>
</gene>
<evidence type="ECO:0000313" key="10">
    <source>
        <dbReference type="Proteomes" id="UP000320106"/>
    </source>
</evidence>
<protein>
    <submittedName>
        <fullName evidence="7">Uncharacterized protein</fullName>
    </submittedName>
</protein>
<dbReference type="EMBL" id="AAACVH010000095">
    <property type="protein sequence ID" value="EAA8668583.1"/>
    <property type="molecule type" value="Genomic_DNA"/>
</dbReference>
<dbReference type="Proteomes" id="UP000885392">
    <property type="component" value="Unassembled WGS sequence"/>
</dbReference>
<dbReference type="EMBL" id="RNKS01000109">
    <property type="protein sequence ID" value="MGD31858.1"/>
    <property type="molecule type" value="Genomic_DNA"/>
</dbReference>
<evidence type="ECO:0000313" key="6">
    <source>
        <dbReference type="EMBL" id="MLW01399.1"/>
    </source>
</evidence>
<proteinExistence type="predicted"/>
<evidence type="ECO:0000313" key="3">
    <source>
        <dbReference type="EMBL" id="MGD31858.1"/>
    </source>
</evidence>
<accession>A0A344SHS2</accession>
<organism evidence="7">
    <name type="scientific">Salmonella enterica</name>
    <name type="common">Salmonella choleraesuis</name>
    <dbReference type="NCBI Taxonomy" id="28901"/>
    <lineage>
        <taxon>Bacteria</taxon>
        <taxon>Pseudomonadati</taxon>
        <taxon>Pseudomonadota</taxon>
        <taxon>Gammaproteobacteria</taxon>
        <taxon>Enterobacterales</taxon>
        <taxon>Enterobacteriaceae</taxon>
        <taxon>Salmonella</taxon>
    </lineage>
</organism>
<reference evidence="2" key="2">
    <citation type="submission" date="2018-08" db="EMBL/GenBank/DDBJ databases">
        <authorList>
            <consortium name="GenomeTrakr network: Whole genome sequencing for foodborne pathogen traceback"/>
        </authorList>
    </citation>
    <scope>NUCLEOTIDE SEQUENCE [LARGE SCALE GENOMIC DNA]</scope>
    <source>
        <strain evidence="5">CFSAN048114</strain>
        <strain evidence="4">FLUFL-1338</strain>
        <strain evidence="2">FLUFL-367</strain>
    </source>
</reference>
<evidence type="ECO:0000313" key="1">
    <source>
        <dbReference type="EMBL" id="AXD74411.1"/>
    </source>
</evidence>
<dbReference type="EMBL" id="RWAH01000034">
    <property type="protein sequence ID" value="MMS79304.1"/>
    <property type="molecule type" value="Genomic_DNA"/>
</dbReference>
<name>A0A344SHS2_SALER</name>
<dbReference type="Proteomes" id="UP000839834">
    <property type="component" value="Unassembled WGS sequence"/>
</dbReference>
<evidence type="ECO:0000313" key="5">
    <source>
        <dbReference type="EMBL" id="MIV44816.1"/>
    </source>
</evidence>
<dbReference type="Proteomes" id="UP000320106">
    <property type="component" value="Unassembled WGS sequence"/>
</dbReference>
<sequence length="24" mass="2878">MRFTYNQQSRVGGQNLLQRQARIL</sequence>
<dbReference type="AlphaFoldDB" id="A0A344SHS2"/>
<dbReference type="EMBL" id="CP030219">
    <property type="protein sequence ID" value="AXD74411.1"/>
    <property type="molecule type" value="Genomic_DNA"/>
</dbReference>
<reference evidence="8 10" key="4">
    <citation type="submission" date="2019-06" db="EMBL/GenBank/DDBJ databases">
        <title>Comparative genome anaysis of Salmonella and Staphylococcus aureus isolated from China.</title>
        <authorList>
            <person name="Li L."/>
        </authorList>
    </citation>
    <scope>NUCLEOTIDE SEQUENCE [LARGE SCALE GENOMIC DNA]</scope>
    <source>
        <strain evidence="8 10">GSJ/2016-Sal.-012</strain>
    </source>
</reference>
<evidence type="ECO:0000313" key="4">
    <source>
        <dbReference type="EMBL" id="MIK92690.1"/>
    </source>
</evidence>
<dbReference type="EMBL" id="RVIJ01000013">
    <property type="protein sequence ID" value="MLW01399.1"/>
    <property type="molecule type" value="Genomic_DNA"/>
</dbReference>
<dbReference type="EMBL" id="VFRH01000040">
    <property type="protein sequence ID" value="TPQ04707.1"/>
    <property type="molecule type" value="Genomic_DNA"/>
</dbReference>
<dbReference type="Proteomes" id="UP000839526">
    <property type="component" value="Unassembled WGS sequence"/>
</dbReference>
<dbReference type="EMBL" id="RSMR01000012">
    <property type="protein sequence ID" value="MIK92690.1"/>
    <property type="molecule type" value="Genomic_DNA"/>
</dbReference>
<evidence type="ECO:0000313" key="9">
    <source>
        <dbReference type="Proteomes" id="UP000251994"/>
    </source>
</evidence>
<evidence type="ECO:0000313" key="8">
    <source>
        <dbReference type="EMBL" id="TPQ04707.1"/>
    </source>
</evidence>
<dbReference type="EMBL" id="RSUV01000011">
    <property type="protein sequence ID" value="MIV44816.1"/>
    <property type="molecule type" value="Genomic_DNA"/>
</dbReference>
<dbReference type="Proteomes" id="UP000251994">
    <property type="component" value="Chromosome"/>
</dbReference>
<evidence type="ECO:0000313" key="2">
    <source>
        <dbReference type="EMBL" id="EAA8668583.1"/>
    </source>
</evidence>
<dbReference type="NCBIfam" id="TIGR01643">
    <property type="entry name" value="YD_repeat_2x"/>
    <property type="match status" value="1"/>
</dbReference>
<reference evidence="1 9" key="1">
    <citation type="submission" date="2018-06" db="EMBL/GenBank/DDBJ databases">
        <title>Completed Genome Sequences of 32 Strains from Various Serotypes of Salmonella enterica.</title>
        <authorList>
            <person name="Nash J.H.E."/>
            <person name="Robertson J."/>
            <person name="Bessonov K."/>
        </authorList>
    </citation>
    <scope>NUCLEOTIDE SEQUENCE [LARGE SCALE GENOMIC DNA]</scope>
    <source>
        <strain evidence="1 9">SA20021456</strain>
    </source>
</reference>